<keyword evidence="2" id="KW-0732">Signal</keyword>
<dbReference type="PROSITE" id="PS51450">
    <property type="entry name" value="LRR"/>
    <property type="match status" value="2"/>
</dbReference>
<dbReference type="Proteomes" id="UP000250572">
    <property type="component" value="Unassembled WGS sequence"/>
</dbReference>
<dbReference type="InterPro" id="IPR001611">
    <property type="entry name" value="Leu-rich_rpt"/>
</dbReference>
<dbReference type="InterPro" id="IPR032675">
    <property type="entry name" value="LRR_dom_sf"/>
</dbReference>
<keyword evidence="4" id="KW-0325">Glycoprotein</keyword>
<protein>
    <recommendedName>
        <fullName evidence="10">LRRNT domain-containing protein</fullName>
    </recommendedName>
</protein>
<evidence type="ECO:0000313" key="9">
    <source>
        <dbReference type="Proteomes" id="UP000250572"/>
    </source>
</evidence>
<dbReference type="Gene3D" id="3.80.10.10">
    <property type="entry name" value="Ribonuclease Inhibitor"/>
    <property type="match status" value="2"/>
</dbReference>
<accession>A0A315VVV0</accession>
<dbReference type="Pfam" id="PF13855">
    <property type="entry name" value="LRR_8"/>
    <property type="match status" value="3"/>
</dbReference>
<dbReference type="Pfam" id="PF01462">
    <property type="entry name" value="LRRNT"/>
    <property type="match status" value="1"/>
</dbReference>
<keyword evidence="1" id="KW-0433">Leucine-rich repeat</keyword>
<comment type="caution">
    <text evidence="8">The sequence shown here is derived from an EMBL/GenBank/DDBJ whole genome shotgun (WGS) entry which is preliminary data.</text>
</comment>
<gene>
    <name evidence="8" type="ORF">CCH79_00000292</name>
</gene>
<feature type="region of interest" description="Disordered" evidence="5">
    <location>
        <begin position="82"/>
        <end position="122"/>
    </location>
</feature>
<reference evidence="8 9" key="1">
    <citation type="journal article" date="2018" name="G3 (Bethesda)">
        <title>A High-Quality Reference Genome for the Invasive Mosquitofish Gambusia affinis Using a Chicago Library.</title>
        <authorList>
            <person name="Hoffberg S.L."/>
            <person name="Troendle N.J."/>
            <person name="Glenn T.C."/>
            <person name="Mahmud O."/>
            <person name="Louha S."/>
            <person name="Chalopin D."/>
            <person name="Bennetzen J.L."/>
            <person name="Mauricio R."/>
        </authorList>
    </citation>
    <scope>NUCLEOTIDE SEQUENCE [LARGE SCALE GENOMIC DNA]</scope>
    <source>
        <strain evidence="8">NE01/NJP1002.9</strain>
        <tissue evidence="8">Muscle</tissue>
    </source>
</reference>
<feature type="compositionally biased region" description="Basic and acidic residues" evidence="5">
    <location>
        <begin position="112"/>
        <end position="121"/>
    </location>
</feature>
<dbReference type="PANTHER" id="PTHR24369:SF211">
    <property type="entry name" value="LEUCINE-RICH REPEAT-CONTAINING PROTEIN 15-LIKE"/>
    <property type="match status" value="1"/>
</dbReference>
<feature type="domain" description="LRRCT" evidence="7">
    <location>
        <begin position="482"/>
        <end position="534"/>
    </location>
</feature>
<dbReference type="SMART" id="SM00082">
    <property type="entry name" value="LRRCT"/>
    <property type="match status" value="1"/>
</dbReference>
<dbReference type="FunFam" id="3.80.10.10:FF:000770">
    <property type="entry name" value="Uncharacterized protein"/>
    <property type="match status" value="1"/>
</dbReference>
<dbReference type="GO" id="GO:0005886">
    <property type="term" value="C:plasma membrane"/>
    <property type="evidence" value="ECO:0007669"/>
    <property type="project" value="TreeGrafter"/>
</dbReference>
<evidence type="ECO:0000256" key="4">
    <source>
        <dbReference type="ARBA" id="ARBA00023180"/>
    </source>
</evidence>
<name>A0A315VVV0_GAMAF</name>
<evidence type="ECO:0000313" key="8">
    <source>
        <dbReference type="EMBL" id="PWA27373.1"/>
    </source>
</evidence>
<dbReference type="SMART" id="SM00013">
    <property type="entry name" value="LRRNT"/>
    <property type="match status" value="1"/>
</dbReference>
<evidence type="ECO:0000256" key="1">
    <source>
        <dbReference type="ARBA" id="ARBA00022614"/>
    </source>
</evidence>
<evidence type="ECO:0000259" key="7">
    <source>
        <dbReference type="SMART" id="SM00082"/>
    </source>
</evidence>
<dbReference type="EMBL" id="NHOQ01001000">
    <property type="protein sequence ID" value="PWA27373.1"/>
    <property type="molecule type" value="Genomic_DNA"/>
</dbReference>
<dbReference type="InterPro" id="IPR000372">
    <property type="entry name" value="LRRNT"/>
</dbReference>
<evidence type="ECO:0000259" key="6">
    <source>
        <dbReference type="SMART" id="SM00013"/>
    </source>
</evidence>
<dbReference type="FunFam" id="3.80.10.10:FF:001164">
    <property type="entry name" value="GH01279p"/>
    <property type="match status" value="1"/>
</dbReference>
<dbReference type="SMART" id="SM00369">
    <property type="entry name" value="LRR_TYP"/>
    <property type="match status" value="9"/>
</dbReference>
<organism evidence="8 9">
    <name type="scientific">Gambusia affinis</name>
    <name type="common">Western mosquitofish</name>
    <name type="synonym">Heterandria affinis</name>
    <dbReference type="NCBI Taxonomy" id="33528"/>
    <lineage>
        <taxon>Eukaryota</taxon>
        <taxon>Metazoa</taxon>
        <taxon>Chordata</taxon>
        <taxon>Craniata</taxon>
        <taxon>Vertebrata</taxon>
        <taxon>Euteleostomi</taxon>
        <taxon>Actinopterygii</taxon>
        <taxon>Neopterygii</taxon>
        <taxon>Teleostei</taxon>
        <taxon>Neoteleostei</taxon>
        <taxon>Acanthomorphata</taxon>
        <taxon>Ovalentaria</taxon>
        <taxon>Atherinomorphae</taxon>
        <taxon>Cyprinodontiformes</taxon>
        <taxon>Poeciliidae</taxon>
        <taxon>Poeciliinae</taxon>
        <taxon>Gambusia</taxon>
    </lineage>
</organism>
<proteinExistence type="predicted"/>
<evidence type="ECO:0000256" key="3">
    <source>
        <dbReference type="ARBA" id="ARBA00022737"/>
    </source>
</evidence>
<sequence>MNAVDGCVYVSVYEELEGETDMIWWPSSLCPYLLCLPPRLCEAWLMTPFQMARLLYERFHLEEERDVIPRLAELTDMNIFSEEELTETSGEREELDDPEEDQSLMESGQAGEKSEPQRTEEEIQVSQKDQRLYSGGILMCVSSVVTCPSMTTGCAVPGRTENQFKLSISRFIVRFAVKMLPWTQLVLVVLSVAQAVVSCPDVCKCSRKSGPEKSEVNCHKKGLRSLPSNLPPDAWILKLGENGITTLKANSFKSAPKIESINLERNAIKSIHPKAFSGANQLMLLNLYGNHITVLPPRGFQDLLNLRFLMLGQNQIGILKSEMFAGMRNLSDLDLPLNALTALPSNAFKPLIALKVLDLSLNRIQRISPKAFTGLRQLLFLNLDNNSLKTVPSGAFRPLRSLEMLVLDNNLLSTLSQSALDGLSNLQELYLRNNELEQLPSGAFSNMPKLSQLGLSGNRLKTVDGNMFSHMPALKKLYLHENPWQCDCNIISLVRWMGQTKASMSPRDALKCASPPQLKNKSLSSLRPATLRCSA</sequence>
<evidence type="ECO:0000256" key="5">
    <source>
        <dbReference type="SAM" id="MobiDB-lite"/>
    </source>
</evidence>
<evidence type="ECO:0008006" key="10">
    <source>
        <dbReference type="Google" id="ProtNLM"/>
    </source>
</evidence>
<dbReference type="PANTHER" id="PTHR24369">
    <property type="entry name" value="ANTIGEN BSP, PUTATIVE-RELATED"/>
    <property type="match status" value="1"/>
</dbReference>
<dbReference type="InterPro" id="IPR000483">
    <property type="entry name" value="Cys-rich_flank_reg_C"/>
</dbReference>
<evidence type="ECO:0000256" key="2">
    <source>
        <dbReference type="ARBA" id="ARBA00022729"/>
    </source>
</evidence>
<feature type="domain" description="LRRNT" evidence="6">
    <location>
        <begin position="198"/>
        <end position="236"/>
    </location>
</feature>
<dbReference type="AlphaFoldDB" id="A0A315VVV0"/>
<dbReference type="InterPro" id="IPR003591">
    <property type="entry name" value="Leu-rich_rpt_typical-subtyp"/>
</dbReference>
<keyword evidence="3" id="KW-0677">Repeat</keyword>
<feature type="compositionally biased region" description="Acidic residues" evidence="5">
    <location>
        <begin position="93"/>
        <end position="103"/>
    </location>
</feature>
<dbReference type="SUPFAM" id="SSF52058">
    <property type="entry name" value="L domain-like"/>
    <property type="match status" value="1"/>
</dbReference>
<dbReference type="InterPro" id="IPR050541">
    <property type="entry name" value="LRR_TM_domain-containing"/>
</dbReference>
<keyword evidence="9" id="KW-1185">Reference proteome</keyword>